<dbReference type="InterPro" id="IPR038740">
    <property type="entry name" value="BioF2-like_GNAT_dom"/>
</dbReference>
<evidence type="ECO:0000259" key="1">
    <source>
        <dbReference type="Pfam" id="PF13480"/>
    </source>
</evidence>
<organism evidence="2 3">
    <name type="scientific">Luteimonas colneyensis</name>
    <dbReference type="NCBI Taxonomy" id="2762230"/>
    <lineage>
        <taxon>Bacteria</taxon>
        <taxon>Pseudomonadati</taxon>
        <taxon>Pseudomonadota</taxon>
        <taxon>Gammaproteobacteria</taxon>
        <taxon>Lysobacterales</taxon>
        <taxon>Lysobacteraceae</taxon>
        <taxon>Luteimonas</taxon>
    </lineage>
</organism>
<sequence length="345" mass="37911">MNVRTAIALRAARGASPVPSPSSGTPRRADIRLKIRLGEMVLASPALRAMVLDCDPFARERPAWPLRQLRDLPGDVDAAFLPSWPLAAGEAVPDVPGLWRYVPARYRRYYIDLGMGFDAYMATFSGKSRSTLKRKVRRFRDAGGGELDVREYATPEAMPEFHALARSLSEQTYQHRLMDAGMPEGDAFREELVARAAAGRARGFVLMMQGRPAAYMYCPVDDGVVAYERVGYAPELRHLSPGTVLFQHAIATLFALPGLAVFDFTEGEGEHKEFFSTGCVECADIYFLRRNLRTCVPVTAQRAAAAGSRLAAAALDALAVKPLAKRLLRRLGRAPIHSDRNGTSS</sequence>
<dbReference type="InterPro" id="IPR016181">
    <property type="entry name" value="Acyl_CoA_acyltransferase"/>
</dbReference>
<evidence type="ECO:0000313" key="2">
    <source>
        <dbReference type="EMBL" id="MBD7988442.1"/>
    </source>
</evidence>
<keyword evidence="3" id="KW-1185">Reference proteome</keyword>
<name>A0ABR8UKA4_9GAMM</name>
<dbReference type="Gene3D" id="3.40.630.30">
    <property type="match status" value="1"/>
</dbReference>
<dbReference type="SUPFAM" id="SSF55729">
    <property type="entry name" value="Acyl-CoA N-acyltransferases (Nat)"/>
    <property type="match status" value="1"/>
</dbReference>
<dbReference type="EMBL" id="JACSQJ010000005">
    <property type="protein sequence ID" value="MBD7988442.1"/>
    <property type="molecule type" value="Genomic_DNA"/>
</dbReference>
<evidence type="ECO:0000313" key="3">
    <source>
        <dbReference type="Proteomes" id="UP000647183"/>
    </source>
</evidence>
<dbReference type="Proteomes" id="UP000647183">
    <property type="component" value="Unassembled WGS sequence"/>
</dbReference>
<comment type="caution">
    <text evidence="2">The sequence shown here is derived from an EMBL/GenBank/DDBJ whole genome shotgun (WGS) entry which is preliminary data.</text>
</comment>
<feature type="domain" description="BioF2-like acetyltransferase" evidence="1">
    <location>
        <begin position="127"/>
        <end position="272"/>
    </location>
</feature>
<reference evidence="2 3" key="1">
    <citation type="submission" date="2020-08" db="EMBL/GenBank/DDBJ databases">
        <title>A Genomic Blueprint of the Chicken Gut Microbiome.</title>
        <authorList>
            <person name="Gilroy R."/>
            <person name="Ravi A."/>
            <person name="Getino M."/>
            <person name="Pursley I."/>
            <person name="Horton D.L."/>
            <person name="Alikhan N.-F."/>
            <person name="Baker D."/>
            <person name="Gharbi K."/>
            <person name="Hall N."/>
            <person name="Watson M."/>
            <person name="Adriaenssens E.M."/>
            <person name="Foster-Nyarko E."/>
            <person name="Jarju S."/>
            <person name="Secka A."/>
            <person name="Antonio M."/>
            <person name="Oren A."/>
            <person name="Chaudhuri R."/>
            <person name="La Ragione R.M."/>
            <person name="Hildebrand F."/>
            <person name="Pallen M.J."/>
        </authorList>
    </citation>
    <scope>NUCLEOTIDE SEQUENCE [LARGE SCALE GENOMIC DNA]</scope>
    <source>
        <strain evidence="2 3">Sa2BVA3</strain>
    </source>
</reference>
<dbReference type="RefSeq" id="WP_191729632.1">
    <property type="nucleotide sequence ID" value="NZ_JACSQJ010000005.1"/>
</dbReference>
<gene>
    <name evidence="2" type="ORF">H9645_10425</name>
</gene>
<protein>
    <submittedName>
        <fullName evidence="2">GNAT family N-acetyltransferase</fullName>
    </submittedName>
</protein>
<dbReference type="Pfam" id="PF13480">
    <property type="entry name" value="Acetyltransf_6"/>
    <property type="match status" value="1"/>
</dbReference>
<accession>A0ABR8UKA4</accession>
<proteinExistence type="predicted"/>